<dbReference type="GO" id="GO:0035312">
    <property type="term" value="F:5'-3' DNA exonuclease activity"/>
    <property type="evidence" value="ECO:0007669"/>
    <property type="project" value="TreeGrafter"/>
</dbReference>
<dbReference type="InterPro" id="IPR027417">
    <property type="entry name" value="P-loop_NTPase"/>
</dbReference>
<dbReference type="GO" id="GO:0004534">
    <property type="term" value="F:5'-3' RNA exonuclease activity"/>
    <property type="evidence" value="ECO:0007669"/>
    <property type="project" value="TreeGrafter"/>
</dbReference>
<comment type="caution">
    <text evidence="2">The sequence shown here is derived from an EMBL/GenBank/DDBJ whole genome shotgun (WGS) entry which is preliminary data.</text>
</comment>
<dbReference type="AlphaFoldDB" id="A0A6G1VPZ2"/>
<dbReference type="RefSeq" id="WP_153091074.1">
    <property type="nucleotide sequence ID" value="NZ_VZAH01000116.1"/>
</dbReference>
<dbReference type="OrthoDB" id="9791620at2"/>
<proteinExistence type="predicted"/>
<dbReference type="SMART" id="SM00481">
    <property type="entry name" value="POLIIIAc"/>
    <property type="match status" value="1"/>
</dbReference>
<dbReference type="PANTHER" id="PTHR42924">
    <property type="entry name" value="EXONUCLEASE"/>
    <property type="match status" value="1"/>
</dbReference>
<dbReference type="SUPFAM" id="SSF52540">
    <property type="entry name" value="P-loop containing nucleoside triphosphate hydrolases"/>
    <property type="match status" value="1"/>
</dbReference>
<dbReference type="InterPro" id="IPR052018">
    <property type="entry name" value="PHP_domain"/>
</dbReference>
<dbReference type="NCBIfam" id="NF045780">
    <property type="entry name" value="TrlF_fam_ATP"/>
    <property type="match status" value="1"/>
</dbReference>
<dbReference type="InterPro" id="IPR054787">
    <property type="entry name" value="TrlF_ATPase"/>
</dbReference>
<accession>A0A6G1VPZ2</accession>
<dbReference type="Proteomes" id="UP000477980">
    <property type="component" value="Unassembled WGS sequence"/>
</dbReference>
<dbReference type="InterPro" id="IPR003141">
    <property type="entry name" value="Pol/His_phosphatase_N"/>
</dbReference>
<protein>
    <submittedName>
        <fullName evidence="2">PHP domain-containing protein</fullName>
    </submittedName>
</protein>
<organism evidence="2 3">
    <name type="scientific">Segatella copri</name>
    <dbReference type="NCBI Taxonomy" id="165179"/>
    <lineage>
        <taxon>Bacteria</taxon>
        <taxon>Pseudomonadati</taxon>
        <taxon>Bacteroidota</taxon>
        <taxon>Bacteroidia</taxon>
        <taxon>Bacteroidales</taxon>
        <taxon>Prevotellaceae</taxon>
        <taxon>Segatella</taxon>
    </lineage>
</organism>
<reference evidence="2 3" key="1">
    <citation type="submission" date="2019-09" db="EMBL/GenBank/DDBJ databases">
        <title>Distinct polysaccharide growth profiles of human intestinal Prevotella copri isolates.</title>
        <authorList>
            <person name="Fehlner-Peach H."/>
            <person name="Magnabosco C."/>
            <person name="Raghavan V."/>
            <person name="Scher J.U."/>
            <person name="Tett A."/>
            <person name="Cox L.M."/>
            <person name="Gottsegen C."/>
            <person name="Watters A."/>
            <person name="Wiltshire- Gordon J.D."/>
            <person name="Segata N."/>
            <person name="Bonneau R."/>
            <person name="Littman D.R."/>
        </authorList>
    </citation>
    <scope>NUCLEOTIDE SEQUENCE [LARGE SCALE GENOMIC DNA]</scope>
    <source>
        <strain evidence="3">iAA917</strain>
    </source>
</reference>
<feature type="domain" description="Polymerase/histidinol phosphatase N-terminal" evidence="1">
    <location>
        <begin position="10"/>
        <end position="81"/>
    </location>
</feature>
<dbReference type="InterPro" id="IPR016195">
    <property type="entry name" value="Pol/histidinol_Pase-like"/>
</dbReference>
<dbReference type="GO" id="GO:0016887">
    <property type="term" value="F:ATP hydrolysis activity"/>
    <property type="evidence" value="ECO:0007669"/>
    <property type="project" value="InterPro"/>
</dbReference>
<evidence type="ECO:0000313" key="3">
    <source>
        <dbReference type="Proteomes" id="UP000477980"/>
    </source>
</evidence>
<evidence type="ECO:0000259" key="1">
    <source>
        <dbReference type="SMART" id="SM00481"/>
    </source>
</evidence>
<dbReference type="PANTHER" id="PTHR42924:SF3">
    <property type="entry name" value="POLYMERASE_HISTIDINOL PHOSPHATASE N-TERMINAL DOMAIN-CONTAINING PROTEIN"/>
    <property type="match status" value="1"/>
</dbReference>
<dbReference type="EMBL" id="VZAH01000116">
    <property type="protein sequence ID" value="MQP15092.1"/>
    <property type="molecule type" value="Genomic_DNA"/>
</dbReference>
<dbReference type="GO" id="GO:0005524">
    <property type="term" value="F:ATP binding"/>
    <property type="evidence" value="ECO:0007669"/>
    <property type="project" value="InterPro"/>
</dbReference>
<evidence type="ECO:0000313" key="2">
    <source>
        <dbReference type="EMBL" id="MQP15092.1"/>
    </source>
</evidence>
<sequence>MNRGSEWRVWDLHFHTPASYDYKDKSITNEDLILGLAKAGVSVVAITDHHVIDVSRIHELQEIGKKHGIYVLPGIEFCSELGGSESIHFIGIFSENADLNSIWTKIQGTCNLTNADIEAKGYERVCCEFVKTSNLILSLGGLITVHAGNKSNSLECIKNSLLVKQELKQDILSKFRPMLEIGKPEDAEGYKKYVFPDIKFSLPIIICSDNHDIKNYYVKEKMWIKADPTFEGLKQVLYEPLERTEIQQIKPDDKNIYQVIDSVTLAEDGFWRGHILLNPNLNTIIGGRSTGKSTLLKAIAAKHGCKETEQDAFIMSHLHGVSIQWKDGTDQLGREIDYFKQSYMHEIASDEVKTNELIESIIRNNDNSEIISTYYSDVNSKSKELTEQIFSIFQLTKDFYSKVSELASLGKREGVAQQIVILKKQISEIQKGSSISEDELRVFNDQVNLMKTYVHEIELAENDLKILDKALVVTPFNNYEELCNLASLSFRLNQVDLLREIQNIKLSTENNLISLVRKYKDETIKAKVDLEKNSAQIKASESYKHGIQFIEGNKEMKDIQGKLLEEEKKLSSIDKLVASINILKDKLKSQFDAIVLLHSSFKSIASDVCNNLVVSYDGLVINVIPRFKSDEFRAFIESRLNQRGAERQQYIASILNNYDDNNKNYAQDILKRLLNGELLLKNGYDPLNVATELLAKSWYSLNYELTYQNDKFKEMSEGKQAFVILKLLLEFSDKKCPILIDQPEDSLDNRAIYNELVEYIKKKKKERQIILVTHNSNVVVSADAENVIVANQEGTDSHNSDGFRFQYVNGSLEFTRPKKKEENVVLLSQGIREHVCDILEGGKTAFEKRELKYGFRRP</sequence>
<name>A0A6G1VPZ2_9BACT</name>
<dbReference type="Gene3D" id="3.20.20.140">
    <property type="entry name" value="Metal-dependent hydrolases"/>
    <property type="match status" value="1"/>
</dbReference>
<dbReference type="SUPFAM" id="SSF89550">
    <property type="entry name" value="PHP domain-like"/>
    <property type="match status" value="1"/>
</dbReference>
<dbReference type="Gene3D" id="3.40.50.300">
    <property type="entry name" value="P-loop containing nucleotide triphosphate hydrolases"/>
    <property type="match status" value="1"/>
</dbReference>
<gene>
    <name evidence="2" type="ORF">F7D25_11885</name>
</gene>